<dbReference type="EMBL" id="LT796768">
    <property type="protein sequence ID" value="SKB09648.1"/>
    <property type="molecule type" value="Genomic_DNA"/>
</dbReference>
<dbReference type="GO" id="GO:2000143">
    <property type="term" value="P:negative regulation of DNA-templated transcription initiation"/>
    <property type="evidence" value="ECO:0007669"/>
    <property type="project" value="TreeGrafter"/>
</dbReference>
<sequence length="150" mass="17048">MTAPASTHFFGTFTPRLDEKGRLFLPAKFRPLLTDGVVLTRGQEHCIYGWTPEAFDDFSGRARQASFTNRQARNFVRMLFGGAAHETPDKQGRVPVSQLLRDWAGLDRDCTVVGTGERFEIWDSARWNDFSDEHEEGFADLSEEIFPGIF</sequence>
<evidence type="ECO:0000256" key="2">
    <source>
        <dbReference type="ARBA" id="ARBA00022490"/>
    </source>
</evidence>
<comment type="subunit">
    <text evidence="7">Forms oligomers.</text>
</comment>
<dbReference type="InterPro" id="IPR035642">
    <property type="entry name" value="MraZ_N"/>
</dbReference>
<dbReference type="Proteomes" id="UP000191040">
    <property type="component" value="Chromosome I"/>
</dbReference>
<protein>
    <recommendedName>
        <fullName evidence="1 7">Transcriptional regulator MraZ</fullName>
    </recommendedName>
</protein>
<evidence type="ECO:0000313" key="10">
    <source>
        <dbReference type="Proteomes" id="UP000191040"/>
    </source>
</evidence>
<evidence type="ECO:0000256" key="1">
    <source>
        <dbReference type="ARBA" id="ARBA00013860"/>
    </source>
</evidence>
<keyword evidence="6 7" id="KW-0804">Transcription</keyword>
<feature type="domain" description="SpoVT-AbrB" evidence="8">
    <location>
        <begin position="12"/>
        <end position="54"/>
    </location>
</feature>
<dbReference type="InterPro" id="IPR020603">
    <property type="entry name" value="MraZ_dom"/>
</dbReference>
<accession>A0A1T4Z6Z6</accession>
<dbReference type="SUPFAM" id="SSF89447">
    <property type="entry name" value="AbrB/MazE/MraZ-like"/>
    <property type="match status" value="1"/>
</dbReference>
<dbReference type="PROSITE" id="PS51740">
    <property type="entry name" value="SPOVT_ABRB"/>
    <property type="match status" value="1"/>
</dbReference>
<dbReference type="GO" id="GO:0005737">
    <property type="term" value="C:cytoplasm"/>
    <property type="evidence" value="ECO:0007669"/>
    <property type="project" value="UniProtKB-UniRule"/>
</dbReference>
<evidence type="ECO:0000313" key="9">
    <source>
        <dbReference type="EMBL" id="SKB09648.1"/>
    </source>
</evidence>
<evidence type="ECO:0000256" key="6">
    <source>
        <dbReference type="ARBA" id="ARBA00023163"/>
    </source>
</evidence>
<dbReference type="RefSeq" id="WP_078700725.1">
    <property type="nucleotide sequence ID" value="NZ_LT796768.1"/>
</dbReference>
<dbReference type="STRING" id="1736691.SAMN06295964_2811"/>
<dbReference type="HAMAP" id="MF_01008">
    <property type="entry name" value="MraZ"/>
    <property type="match status" value="1"/>
</dbReference>
<keyword evidence="4 7" id="KW-0805">Transcription regulation</keyword>
<dbReference type="InterPro" id="IPR037914">
    <property type="entry name" value="SpoVT-AbrB_sf"/>
</dbReference>
<evidence type="ECO:0000259" key="8">
    <source>
        <dbReference type="PROSITE" id="PS51740"/>
    </source>
</evidence>
<dbReference type="CDD" id="cd16321">
    <property type="entry name" value="MraZ_C"/>
    <property type="match status" value="1"/>
</dbReference>
<evidence type="ECO:0000256" key="3">
    <source>
        <dbReference type="ARBA" id="ARBA00022737"/>
    </source>
</evidence>
<dbReference type="PANTHER" id="PTHR34701:SF1">
    <property type="entry name" value="TRANSCRIPTIONAL REGULATOR MRAZ"/>
    <property type="match status" value="1"/>
</dbReference>
<dbReference type="GO" id="GO:0000976">
    <property type="term" value="F:transcription cis-regulatory region binding"/>
    <property type="evidence" value="ECO:0007669"/>
    <property type="project" value="TreeGrafter"/>
</dbReference>
<dbReference type="AlphaFoldDB" id="A0A1T4Z6Z6"/>
<keyword evidence="3" id="KW-0677">Repeat</keyword>
<comment type="similarity">
    <text evidence="7">Belongs to the MraZ family.</text>
</comment>
<evidence type="ECO:0000256" key="7">
    <source>
        <dbReference type="HAMAP-Rule" id="MF_01008"/>
    </source>
</evidence>
<evidence type="ECO:0000256" key="4">
    <source>
        <dbReference type="ARBA" id="ARBA00023015"/>
    </source>
</evidence>
<dbReference type="InterPro" id="IPR003444">
    <property type="entry name" value="MraZ"/>
</dbReference>
<dbReference type="CDD" id="cd16320">
    <property type="entry name" value="MraZ_N"/>
    <property type="match status" value="1"/>
</dbReference>
<dbReference type="PANTHER" id="PTHR34701">
    <property type="entry name" value="TRANSCRIPTIONAL REGULATOR MRAZ"/>
    <property type="match status" value="1"/>
</dbReference>
<name>A0A1T4Z6Z6_9ACTN</name>
<dbReference type="InterPro" id="IPR007159">
    <property type="entry name" value="SpoVT-AbrB_dom"/>
</dbReference>
<reference evidence="10" key="1">
    <citation type="submission" date="2017-02" db="EMBL/GenBank/DDBJ databases">
        <authorList>
            <person name="Varghese N."/>
            <person name="Submissions S."/>
        </authorList>
    </citation>
    <scope>NUCLEOTIDE SEQUENCE [LARGE SCALE GENOMIC DNA]</scope>
    <source>
        <strain evidence="10">9H-4</strain>
    </source>
</reference>
<dbReference type="Gene3D" id="3.40.1550.20">
    <property type="entry name" value="Transcriptional regulator MraZ domain"/>
    <property type="match status" value="1"/>
</dbReference>
<comment type="subcellular location">
    <subcellularLocation>
        <location evidence="7">Cytoplasm</location>
        <location evidence="7">Nucleoid</location>
    </subcellularLocation>
</comment>
<dbReference type="InterPro" id="IPR035644">
    <property type="entry name" value="MraZ_C"/>
</dbReference>
<keyword evidence="10" id="KW-1185">Reference proteome</keyword>
<dbReference type="OrthoDB" id="9807753at2"/>
<dbReference type="InterPro" id="IPR038619">
    <property type="entry name" value="MraZ_sf"/>
</dbReference>
<dbReference type="GO" id="GO:0003700">
    <property type="term" value="F:DNA-binding transcription factor activity"/>
    <property type="evidence" value="ECO:0007669"/>
    <property type="project" value="UniProtKB-UniRule"/>
</dbReference>
<dbReference type="Pfam" id="PF02381">
    <property type="entry name" value="MraZ"/>
    <property type="match status" value="2"/>
</dbReference>
<gene>
    <name evidence="7" type="primary">mraZ</name>
    <name evidence="9" type="ORF">SAMN06295964_2811</name>
</gene>
<dbReference type="GO" id="GO:0009295">
    <property type="term" value="C:nucleoid"/>
    <property type="evidence" value="ECO:0007669"/>
    <property type="project" value="UniProtKB-SubCell"/>
</dbReference>
<proteinExistence type="inferred from homology"/>
<evidence type="ECO:0000256" key="5">
    <source>
        <dbReference type="ARBA" id="ARBA00023125"/>
    </source>
</evidence>
<keyword evidence="5 7" id="KW-0238">DNA-binding</keyword>
<dbReference type="NCBIfam" id="TIGR00242">
    <property type="entry name" value="division/cell wall cluster transcriptional repressor MraZ"/>
    <property type="match status" value="1"/>
</dbReference>
<organism evidence="9 10">
    <name type="scientific">Aeromicrobium choanae</name>
    <dbReference type="NCBI Taxonomy" id="1736691"/>
    <lineage>
        <taxon>Bacteria</taxon>
        <taxon>Bacillati</taxon>
        <taxon>Actinomycetota</taxon>
        <taxon>Actinomycetes</taxon>
        <taxon>Propionibacteriales</taxon>
        <taxon>Nocardioidaceae</taxon>
        <taxon>Aeromicrobium</taxon>
    </lineage>
</organism>
<keyword evidence="2 7" id="KW-0963">Cytoplasm</keyword>